<organism evidence="1">
    <name type="scientific">Myoviridae sp. ctzwE5</name>
    <dbReference type="NCBI Taxonomy" id="2825214"/>
    <lineage>
        <taxon>Viruses</taxon>
        <taxon>Duplodnaviria</taxon>
        <taxon>Heunggongvirae</taxon>
        <taxon>Uroviricota</taxon>
        <taxon>Caudoviricetes</taxon>
    </lineage>
</organism>
<dbReference type="EMBL" id="BK015525">
    <property type="protein sequence ID" value="DAE11108.1"/>
    <property type="molecule type" value="Genomic_DNA"/>
</dbReference>
<name>A0A8S5PXS5_9CAUD</name>
<protein>
    <submittedName>
        <fullName evidence="1">PORTAL PROTEIN, 15 PROTEIN, HEAD PROTEIN, VIRAL INFECTION, TAILED.2A</fullName>
    </submittedName>
</protein>
<sequence>MLKKLKTMLGFEDSTQDEKLMLILDSVESRLRLLLGGTDPPKEMEHIIIEVAIIRFNRIGSEGLASHNVEGETQSYASANDFAPFMDEIEAYLEMQKDAKRGKLRFL</sequence>
<evidence type="ECO:0000313" key="1">
    <source>
        <dbReference type="EMBL" id="DAE11108.1"/>
    </source>
</evidence>
<proteinExistence type="predicted"/>
<dbReference type="InterPro" id="IPR021146">
    <property type="entry name" value="Phage_gp6-like_head-tail"/>
</dbReference>
<dbReference type="Pfam" id="PF05135">
    <property type="entry name" value="Phage_connect_1"/>
    <property type="match status" value="1"/>
</dbReference>
<accession>A0A8S5PXS5</accession>
<reference evidence="1" key="1">
    <citation type="journal article" date="2021" name="Proc. Natl. Acad. Sci. U.S.A.">
        <title>A Catalog of Tens of Thousands of Viruses from Human Metagenomes Reveals Hidden Associations with Chronic Diseases.</title>
        <authorList>
            <person name="Tisza M.J."/>
            <person name="Buck C.B."/>
        </authorList>
    </citation>
    <scope>NUCLEOTIDE SEQUENCE</scope>
    <source>
        <strain evidence="1">CtzwE5</strain>
    </source>
</reference>